<proteinExistence type="predicted"/>
<evidence type="ECO:0000313" key="3">
    <source>
        <dbReference type="EMBL" id="SUX41351.1"/>
    </source>
</evidence>
<dbReference type="EMBL" id="UFVS01000001">
    <property type="protein sequence ID" value="SUX41351.1"/>
    <property type="molecule type" value="Genomic_DNA"/>
</dbReference>
<keyword evidence="4" id="KW-1185">Reference proteome</keyword>
<evidence type="ECO:0000313" key="5">
    <source>
        <dbReference type="Proteomes" id="UP000255231"/>
    </source>
</evidence>
<dbReference type="Pfam" id="PF10677">
    <property type="entry name" value="DUF2490"/>
    <property type="match status" value="1"/>
</dbReference>
<sequence length="265" mass="31335">MTKKIETFGFSNEFLGLEFLFLLFHFVESLISRQKKSNNKIMKFFKKLAVSVLCFGSILSFAQESGLGAWYMYFGNNKISKKLNFHNEIQYRNFDGIGDLEQLLIRTGIGYDLTENNNNVLLGYGFILSQPYVKGEKSENIEHRIFQQFITKQKFGRFNLQHRYRLEERFLQDDFRMRFRYLLGLNIPINNKEMLPKTVYISAYNEIFLNLDSPVFDRNRVYGALGFIINKNMRIEAGYMNQLQENKNRGQIQIGFYNNIPFTKN</sequence>
<reference evidence="3 5" key="2">
    <citation type="submission" date="2018-06" db="EMBL/GenBank/DDBJ databases">
        <authorList>
            <consortium name="Pathogen Informatics"/>
            <person name="Doyle S."/>
        </authorList>
    </citation>
    <scope>NUCLEOTIDE SEQUENCE [LARGE SCALE GENOMIC DNA]</scope>
    <source>
        <strain evidence="3 5">NCTC13560</strain>
    </source>
</reference>
<dbReference type="Proteomes" id="UP000185725">
    <property type="component" value="Unassembled WGS sequence"/>
</dbReference>
<protein>
    <submittedName>
        <fullName evidence="2">Intein C-terminal splicing region</fullName>
    </submittedName>
    <submittedName>
        <fullName evidence="3">Protein of uncharacterized function (DUF2490)</fullName>
    </submittedName>
</protein>
<dbReference type="InterPro" id="IPR019619">
    <property type="entry name" value="DUF2490"/>
</dbReference>
<dbReference type="Proteomes" id="UP000255231">
    <property type="component" value="Unassembled WGS sequence"/>
</dbReference>
<feature type="transmembrane region" description="Helical" evidence="1">
    <location>
        <begin position="52"/>
        <end position="73"/>
    </location>
</feature>
<keyword evidence="1" id="KW-0472">Membrane</keyword>
<name>A0A381F466_9FLAO</name>
<accession>A0A381F466</accession>
<reference evidence="2 4" key="1">
    <citation type="submission" date="2017-01" db="EMBL/GenBank/DDBJ databases">
        <authorList>
            <person name="Varghese N."/>
            <person name="Submissions S."/>
        </authorList>
    </citation>
    <scope>NUCLEOTIDE SEQUENCE [LARGE SCALE GENOMIC DNA]</scope>
    <source>
        <strain evidence="2 4">ATCC 27950</strain>
    </source>
</reference>
<gene>
    <name evidence="3" type="ORF">NCTC13560_00147</name>
    <name evidence="2" type="ORF">SAMN05421682_10456</name>
</gene>
<feature type="transmembrane region" description="Helical" evidence="1">
    <location>
        <begin position="14"/>
        <end position="31"/>
    </location>
</feature>
<keyword evidence="1" id="KW-0812">Transmembrane</keyword>
<evidence type="ECO:0000313" key="4">
    <source>
        <dbReference type="Proteomes" id="UP000185725"/>
    </source>
</evidence>
<dbReference type="EMBL" id="FTMF01000004">
    <property type="protein sequence ID" value="SIQ30982.1"/>
    <property type="molecule type" value="Genomic_DNA"/>
</dbReference>
<keyword evidence="1" id="KW-1133">Transmembrane helix</keyword>
<evidence type="ECO:0000256" key="1">
    <source>
        <dbReference type="SAM" id="Phobius"/>
    </source>
</evidence>
<organism evidence="3 5">
    <name type="scientific">Chryseobacterium indoltheticum</name>
    <dbReference type="NCBI Taxonomy" id="254"/>
    <lineage>
        <taxon>Bacteria</taxon>
        <taxon>Pseudomonadati</taxon>
        <taxon>Bacteroidota</taxon>
        <taxon>Flavobacteriia</taxon>
        <taxon>Flavobacteriales</taxon>
        <taxon>Weeksellaceae</taxon>
        <taxon>Chryseobacterium group</taxon>
        <taxon>Chryseobacterium</taxon>
    </lineage>
</organism>
<evidence type="ECO:0000313" key="2">
    <source>
        <dbReference type="EMBL" id="SIQ30982.1"/>
    </source>
</evidence>
<dbReference type="AlphaFoldDB" id="A0A381F466"/>